<keyword evidence="5" id="KW-0442">Lipid degradation</keyword>
<dbReference type="Pfam" id="PF05826">
    <property type="entry name" value="Phospholip_A2_2"/>
    <property type="match status" value="2"/>
</dbReference>
<dbReference type="SUPFAM" id="SSF48619">
    <property type="entry name" value="Phospholipase A2, PLA2"/>
    <property type="match status" value="2"/>
</dbReference>
<keyword evidence="8" id="KW-0732">Signal</keyword>
<evidence type="ECO:0000256" key="8">
    <source>
        <dbReference type="SAM" id="SignalP"/>
    </source>
</evidence>
<dbReference type="Gene3D" id="1.20.90.10">
    <property type="entry name" value="Phospholipase A2 domain"/>
    <property type="match status" value="2"/>
</dbReference>
<dbReference type="GO" id="GO:0004623">
    <property type="term" value="F:phospholipase A2 activity"/>
    <property type="evidence" value="ECO:0007669"/>
    <property type="project" value="UniProtKB-EC"/>
</dbReference>
<feature type="domain" description="Phospholipase A2-like central" evidence="9">
    <location>
        <begin position="190"/>
        <end position="262"/>
    </location>
</feature>
<evidence type="ECO:0000313" key="11">
    <source>
        <dbReference type="RefSeq" id="XP_024944160.1"/>
    </source>
</evidence>
<evidence type="ECO:0000259" key="9">
    <source>
        <dbReference type="Pfam" id="PF05826"/>
    </source>
</evidence>
<dbReference type="CDD" id="cd00618">
    <property type="entry name" value="PLA2_like"/>
    <property type="match status" value="1"/>
</dbReference>
<dbReference type="GO" id="GO:0016042">
    <property type="term" value="P:lipid catabolic process"/>
    <property type="evidence" value="ECO:0007669"/>
    <property type="project" value="UniProtKB-KW"/>
</dbReference>
<dbReference type="Proteomes" id="UP000694920">
    <property type="component" value="Unplaced"/>
</dbReference>
<keyword evidence="6" id="KW-0443">Lipid metabolism</keyword>
<dbReference type="CTD" id="31747"/>
<comment type="subcellular location">
    <subcellularLocation>
        <location evidence="2">Secreted</location>
    </subcellularLocation>
</comment>
<accession>A0AAJ7RP95</accession>
<dbReference type="PANTHER" id="PTHR12253">
    <property type="entry name" value="RH14732P"/>
    <property type="match status" value="1"/>
</dbReference>
<evidence type="ECO:0000256" key="7">
    <source>
        <dbReference type="ARBA" id="ARBA00029903"/>
    </source>
</evidence>
<evidence type="ECO:0000256" key="1">
    <source>
        <dbReference type="ARBA" id="ARBA00001913"/>
    </source>
</evidence>
<evidence type="ECO:0000256" key="5">
    <source>
        <dbReference type="ARBA" id="ARBA00022963"/>
    </source>
</evidence>
<dbReference type="GO" id="GO:0005576">
    <property type="term" value="C:extracellular region"/>
    <property type="evidence" value="ECO:0007669"/>
    <property type="project" value="UniProtKB-SubCell"/>
</dbReference>
<dbReference type="EC" id="3.1.1.4" evidence="3"/>
<feature type="chain" id="PRO_5042558542" description="phospholipase A2" evidence="8">
    <location>
        <begin position="17"/>
        <end position="409"/>
    </location>
</feature>
<sequence>MLLALKLLLVLSLAAALRQDKTLHFFINSTDGSLPSGFRGFTVTRTLRDGELEKFTRWTGVCARETIVDWGDTDVALRQIWLEDSGRKLQLIYEGGTLTDCIEEGFAEGETVAACLAGLHSYDYDDEARIVVFEKDEDNEKSSTTPAELSWLLPVSELHHRCNHVRSRSRNELIMRDHRRSKRGLQEMMIAPGTKWCGPHQLASNYKELGALDSLDRCCRRHDHCHRAIPPFSSRFNLFNYMPFTLSHCGCDQRNYHTLTSAVNGNRRKRRGRRGRRELLLIPGTQWCGRGHRATKYTNLGGFGTADSCCRRHDTACPFYIPAFESRYGLFNWGISTIMHCACDERFRTCLKMAGTSSANFIGKLFFNVVQTKCFVLKPHKVCTKQSWRGKCEHHVYRKQAYLRDNVSY</sequence>
<dbReference type="InterPro" id="IPR016090">
    <property type="entry name" value="PLA2-like_dom"/>
</dbReference>
<dbReference type="InterPro" id="IPR036444">
    <property type="entry name" value="PLipase_A2_dom_sf"/>
</dbReference>
<dbReference type="RefSeq" id="XP_024944160.1">
    <property type="nucleotide sequence ID" value="XM_025088392.1"/>
</dbReference>
<proteinExistence type="predicted"/>
<protein>
    <recommendedName>
        <fullName evidence="3">phospholipase A2</fullName>
        <ecNumber evidence="3">3.1.1.4</ecNumber>
    </recommendedName>
    <alternativeName>
        <fullName evidence="7">Phosphatidylcholine 2-acylhydrolase</fullName>
    </alternativeName>
</protein>
<evidence type="ECO:0000256" key="6">
    <source>
        <dbReference type="ARBA" id="ARBA00023098"/>
    </source>
</evidence>
<evidence type="ECO:0000256" key="3">
    <source>
        <dbReference type="ARBA" id="ARBA00013278"/>
    </source>
</evidence>
<evidence type="ECO:0000256" key="2">
    <source>
        <dbReference type="ARBA" id="ARBA00004613"/>
    </source>
</evidence>
<dbReference type="GO" id="GO:0050482">
    <property type="term" value="P:arachidonate secretion"/>
    <property type="evidence" value="ECO:0007669"/>
    <property type="project" value="InterPro"/>
</dbReference>
<dbReference type="AlphaFoldDB" id="A0AAJ7RP95"/>
<name>A0AAJ7RP95_CEPCN</name>
<keyword evidence="4" id="KW-0964">Secreted</keyword>
<reference evidence="11" key="1">
    <citation type="submission" date="2025-08" db="UniProtKB">
        <authorList>
            <consortium name="RefSeq"/>
        </authorList>
    </citation>
    <scope>IDENTIFICATION</scope>
</reference>
<dbReference type="PROSITE" id="PS00118">
    <property type="entry name" value="PA2_HIS"/>
    <property type="match status" value="1"/>
</dbReference>
<feature type="signal peptide" evidence="8">
    <location>
        <begin position="1"/>
        <end position="16"/>
    </location>
</feature>
<dbReference type="GO" id="GO:0006644">
    <property type="term" value="P:phospholipid metabolic process"/>
    <property type="evidence" value="ECO:0007669"/>
    <property type="project" value="InterPro"/>
</dbReference>
<feature type="domain" description="Phospholipase A2-like central" evidence="9">
    <location>
        <begin position="282"/>
        <end position="377"/>
    </location>
</feature>
<gene>
    <name evidence="11" type="primary">LOC107271128</name>
</gene>
<evidence type="ECO:0000256" key="4">
    <source>
        <dbReference type="ARBA" id="ARBA00022525"/>
    </source>
</evidence>
<comment type="cofactor">
    <cofactor evidence="1">
        <name>Ca(2+)</name>
        <dbReference type="ChEBI" id="CHEBI:29108"/>
    </cofactor>
</comment>
<dbReference type="InterPro" id="IPR033113">
    <property type="entry name" value="PLA2_histidine"/>
</dbReference>
<evidence type="ECO:0000313" key="10">
    <source>
        <dbReference type="Proteomes" id="UP000694920"/>
    </source>
</evidence>
<organism evidence="10 11">
    <name type="scientific">Cephus cinctus</name>
    <name type="common">Wheat stem sawfly</name>
    <dbReference type="NCBI Taxonomy" id="211228"/>
    <lineage>
        <taxon>Eukaryota</taxon>
        <taxon>Metazoa</taxon>
        <taxon>Ecdysozoa</taxon>
        <taxon>Arthropoda</taxon>
        <taxon>Hexapoda</taxon>
        <taxon>Insecta</taxon>
        <taxon>Pterygota</taxon>
        <taxon>Neoptera</taxon>
        <taxon>Endopterygota</taxon>
        <taxon>Hymenoptera</taxon>
        <taxon>Cephoidea</taxon>
        <taxon>Cephidae</taxon>
        <taxon>Cephus</taxon>
    </lineage>
</organism>
<dbReference type="GeneID" id="107271128"/>
<keyword evidence="10" id="KW-1185">Reference proteome</keyword>